<dbReference type="InterPro" id="IPR042123">
    <property type="entry name" value="Zip3/RNF212-like"/>
</dbReference>
<dbReference type="Proteomes" id="UP001431783">
    <property type="component" value="Unassembled WGS sequence"/>
</dbReference>
<dbReference type="PROSITE" id="PS50089">
    <property type="entry name" value="ZF_RING_2"/>
    <property type="match status" value="1"/>
</dbReference>
<dbReference type="InterPro" id="IPR001841">
    <property type="entry name" value="Znf_RING"/>
</dbReference>
<organism evidence="6 7">
    <name type="scientific">Henosepilachna vigintioctopunctata</name>
    <dbReference type="NCBI Taxonomy" id="420089"/>
    <lineage>
        <taxon>Eukaryota</taxon>
        <taxon>Metazoa</taxon>
        <taxon>Ecdysozoa</taxon>
        <taxon>Arthropoda</taxon>
        <taxon>Hexapoda</taxon>
        <taxon>Insecta</taxon>
        <taxon>Pterygota</taxon>
        <taxon>Neoptera</taxon>
        <taxon>Endopterygota</taxon>
        <taxon>Coleoptera</taxon>
        <taxon>Polyphaga</taxon>
        <taxon>Cucujiformia</taxon>
        <taxon>Coccinelloidea</taxon>
        <taxon>Coccinellidae</taxon>
        <taxon>Epilachninae</taxon>
        <taxon>Epilachnini</taxon>
        <taxon>Henosepilachna</taxon>
    </lineage>
</organism>
<evidence type="ECO:0000256" key="4">
    <source>
        <dbReference type="PROSITE-ProRule" id="PRU00175"/>
    </source>
</evidence>
<evidence type="ECO:0000256" key="1">
    <source>
        <dbReference type="ARBA" id="ARBA00022771"/>
    </source>
</evidence>
<dbReference type="GO" id="GO:0007129">
    <property type="term" value="P:homologous chromosome pairing at meiosis"/>
    <property type="evidence" value="ECO:0007669"/>
    <property type="project" value="TreeGrafter"/>
</dbReference>
<protein>
    <recommendedName>
        <fullName evidence="5">RING-type domain-containing protein</fullName>
    </recommendedName>
</protein>
<dbReference type="GO" id="GO:0007131">
    <property type="term" value="P:reciprocal meiotic recombination"/>
    <property type="evidence" value="ECO:0007669"/>
    <property type="project" value="InterPro"/>
</dbReference>
<reference evidence="6 7" key="1">
    <citation type="submission" date="2023-03" db="EMBL/GenBank/DDBJ databases">
        <title>Genome insight into feeding habits of ladybird beetles.</title>
        <authorList>
            <person name="Li H.-S."/>
            <person name="Huang Y.-H."/>
            <person name="Pang H."/>
        </authorList>
    </citation>
    <scope>NUCLEOTIDE SEQUENCE [LARGE SCALE GENOMIC DNA]</scope>
    <source>
        <strain evidence="6">SYSU_2023b</strain>
        <tissue evidence="6">Whole body</tissue>
    </source>
</reference>
<gene>
    <name evidence="6" type="ORF">WA026_022015</name>
</gene>
<accession>A0AAW1V594</accession>
<keyword evidence="1 4" id="KW-0863">Zinc-finger</keyword>
<dbReference type="PANTHER" id="PTHR22663:SF17">
    <property type="entry name" value="RING FINGER PROTEIN NARYA-RELATED"/>
    <property type="match status" value="1"/>
</dbReference>
<dbReference type="GO" id="GO:0019789">
    <property type="term" value="F:SUMO transferase activity"/>
    <property type="evidence" value="ECO:0007669"/>
    <property type="project" value="InterPro"/>
</dbReference>
<comment type="caution">
    <text evidence="6">The sequence shown here is derived from an EMBL/GenBank/DDBJ whole genome shotgun (WGS) entry which is preliminary data.</text>
</comment>
<dbReference type="EMBL" id="JARQZJ010000108">
    <property type="protein sequence ID" value="KAK9887345.1"/>
    <property type="molecule type" value="Genomic_DNA"/>
</dbReference>
<sequence>MLNWVHCHRCCAFHEKNKDLIYFLAECGHIFCENCFKYKDASSVCIICKKKSGIIKLDRNIDPSIRSFFNPLESQFKKCLEISNFQNSNRDSLILRFTQKYENAKEQLIKQATINRRLLQENKMLRTMLRNSTQHKKPVSSTPNDYNDASFQNITASTITPSMIFRFGSNKKTATTPMNNYPGVAKKLCTTNSNQSFVGHRISPPQVVPKVLSHKVLAPIHKSNVGTMSSWQDILNRTKTMKL</sequence>
<evidence type="ECO:0000313" key="7">
    <source>
        <dbReference type="Proteomes" id="UP001431783"/>
    </source>
</evidence>
<keyword evidence="7" id="KW-1185">Reference proteome</keyword>
<dbReference type="GO" id="GO:0008270">
    <property type="term" value="F:zinc ion binding"/>
    <property type="evidence" value="ECO:0007669"/>
    <property type="project" value="UniProtKB-KW"/>
</dbReference>
<evidence type="ECO:0000256" key="2">
    <source>
        <dbReference type="ARBA" id="ARBA00022833"/>
    </source>
</evidence>
<keyword evidence="2" id="KW-0862">Zinc</keyword>
<keyword evidence="1 4" id="KW-0479">Metal-binding</keyword>
<feature type="domain" description="RING-type" evidence="5">
    <location>
        <begin position="7"/>
        <end position="49"/>
    </location>
</feature>
<dbReference type="PANTHER" id="PTHR22663">
    <property type="entry name" value="RING FINGER PROTEIN NARYA-RELATED"/>
    <property type="match status" value="1"/>
</dbReference>
<name>A0AAW1V594_9CUCU</name>
<dbReference type="GO" id="GO:0016925">
    <property type="term" value="P:protein sumoylation"/>
    <property type="evidence" value="ECO:0007669"/>
    <property type="project" value="TreeGrafter"/>
</dbReference>
<evidence type="ECO:0000256" key="3">
    <source>
        <dbReference type="ARBA" id="ARBA00023254"/>
    </source>
</evidence>
<proteinExistence type="predicted"/>
<dbReference type="Pfam" id="PF14634">
    <property type="entry name" value="zf-RING_5"/>
    <property type="match status" value="1"/>
</dbReference>
<evidence type="ECO:0000313" key="6">
    <source>
        <dbReference type="EMBL" id="KAK9887345.1"/>
    </source>
</evidence>
<dbReference type="GO" id="GO:0000795">
    <property type="term" value="C:synaptonemal complex"/>
    <property type="evidence" value="ECO:0007669"/>
    <property type="project" value="InterPro"/>
</dbReference>
<keyword evidence="3" id="KW-0469">Meiosis</keyword>
<dbReference type="SUPFAM" id="SSF57850">
    <property type="entry name" value="RING/U-box"/>
    <property type="match status" value="1"/>
</dbReference>
<evidence type="ECO:0000259" key="5">
    <source>
        <dbReference type="PROSITE" id="PS50089"/>
    </source>
</evidence>
<dbReference type="AlphaFoldDB" id="A0AAW1V594"/>